<evidence type="ECO:0000313" key="4">
    <source>
        <dbReference type="Proteomes" id="UP000758603"/>
    </source>
</evidence>
<gene>
    <name evidence="3" type="ORF">BKA67DRAFT_532978</name>
</gene>
<dbReference type="Pfam" id="PF14420">
    <property type="entry name" value="Clr5"/>
    <property type="match status" value="1"/>
</dbReference>
<dbReference type="RefSeq" id="XP_045962021.1">
    <property type="nucleotide sequence ID" value="XM_046099630.1"/>
</dbReference>
<evidence type="ECO:0000259" key="2">
    <source>
        <dbReference type="Pfam" id="PF14420"/>
    </source>
</evidence>
<dbReference type="EMBL" id="JAGPXC010000002">
    <property type="protein sequence ID" value="KAH6657787.1"/>
    <property type="molecule type" value="Genomic_DNA"/>
</dbReference>
<dbReference type="GeneID" id="70128522"/>
<sequence>MFHSRHHPAPEWEVHRAEIRRLYIEEDCTLRQVMIIMGQKGFTATTKMYKTKLKQWKLFKNNRAADVAAILRSQSQRTAVGKESIAVRNGRRIDTQTYLKRKGVSADDLLQLAAAFSSHPSSADLPGHLRCITPPPPDPMTGVVFGSSAGRLRIKEVVGRWVLTECDRLGDAMMSTGMVIDSGIECEPPEPAGKERPLLVYYKSAANKIANHTGLGSRERRVLAAAQAARRLRASAISYTQPPDDYPRTPAGQHGPDTPHAVELPVLQLTSLFGEPEEDKDDKDEKYGLLHSIVLDAMSTLRSKVDEDEQPGSQYQTSSRQTYYDLVSLWYAESLRSYRGRDHNHRHSSRQGSRPQLHDLDEEDLLAVLEDSASGLHEEEDGQGGCHHQHDEDADLAGLRAIQSYLLLDLGHQTSWLDPSIYTHSVALLNWKTHQQATAPDETEVNCLTAMALYHRAQCGGESSLGLTMDPDATGHSDTRRHHHDLARHFLQEAVWLDWELSGASIYNFEGLLLLQEWCVEAEDWVGLEVVRRRSETCLSIMFEEWGV</sequence>
<dbReference type="PANTHER" id="PTHR38788:SF3">
    <property type="entry name" value="CLR5 DOMAIN-CONTAINING PROTEIN"/>
    <property type="match status" value="1"/>
</dbReference>
<reference evidence="3" key="1">
    <citation type="journal article" date="2021" name="Nat. Commun.">
        <title>Genetic determinants of endophytism in the Arabidopsis root mycobiome.</title>
        <authorList>
            <person name="Mesny F."/>
            <person name="Miyauchi S."/>
            <person name="Thiergart T."/>
            <person name="Pickel B."/>
            <person name="Atanasova L."/>
            <person name="Karlsson M."/>
            <person name="Huettel B."/>
            <person name="Barry K.W."/>
            <person name="Haridas S."/>
            <person name="Chen C."/>
            <person name="Bauer D."/>
            <person name="Andreopoulos W."/>
            <person name="Pangilinan J."/>
            <person name="LaButti K."/>
            <person name="Riley R."/>
            <person name="Lipzen A."/>
            <person name="Clum A."/>
            <person name="Drula E."/>
            <person name="Henrissat B."/>
            <person name="Kohler A."/>
            <person name="Grigoriev I.V."/>
            <person name="Martin F.M."/>
            <person name="Hacquard S."/>
        </authorList>
    </citation>
    <scope>NUCLEOTIDE SEQUENCE</scope>
    <source>
        <strain evidence="3">MPI-SDFR-AT-0073</strain>
    </source>
</reference>
<feature type="domain" description="Clr5" evidence="2">
    <location>
        <begin position="10"/>
        <end position="60"/>
    </location>
</feature>
<comment type="caution">
    <text evidence="3">The sequence shown here is derived from an EMBL/GenBank/DDBJ whole genome shotgun (WGS) entry which is preliminary data.</text>
</comment>
<evidence type="ECO:0000313" key="3">
    <source>
        <dbReference type="EMBL" id="KAH6657787.1"/>
    </source>
</evidence>
<dbReference type="Proteomes" id="UP000758603">
    <property type="component" value="Unassembled WGS sequence"/>
</dbReference>
<dbReference type="AlphaFoldDB" id="A0A9P8UTI0"/>
<protein>
    <recommendedName>
        <fullName evidence="2">Clr5 domain-containing protein</fullName>
    </recommendedName>
</protein>
<evidence type="ECO:0000256" key="1">
    <source>
        <dbReference type="SAM" id="MobiDB-lite"/>
    </source>
</evidence>
<feature type="region of interest" description="Disordered" evidence="1">
    <location>
        <begin position="340"/>
        <end position="359"/>
    </location>
</feature>
<dbReference type="OrthoDB" id="4115389at2759"/>
<dbReference type="InterPro" id="IPR025676">
    <property type="entry name" value="Clr5_dom"/>
</dbReference>
<organism evidence="3 4">
    <name type="scientific">Truncatella angustata</name>
    <dbReference type="NCBI Taxonomy" id="152316"/>
    <lineage>
        <taxon>Eukaryota</taxon>
        <taxon>Fungi</taxon>
        <taxon>Dikarya</taxon>
        <taxon>Ascomycota</taxon>
        <taxon>Pezizomycotina</taxon>
        <taxon>Sordariomycetes</taxon>
        <taxon>Xylariomycetidae</taxon>
        <taxon>Amphisphaeriales</taxon>
        <taxon>Sporocadaceae</taxon>
        <taxon>Truncatella</taxon>
    </lineage>
</organism>
<proteinExistence type="predicted"/>
<dbReference type="PANTHER" id="PTHR38788">
    <property type="entry name" value="CLR5 DOMAIN-CONTAINING PROTEIN"/>
    <property type="match status" value="1"/>
</dbReference>
<accession>A0A9P8UTI0</accession>
<name>A0A9P8UTI0_9PEZI</name>
<keyword evidence="4" id="KW-1185">Reference proteome</keyword>